<dbReference type="EMBL" id="CP040852">
    <property type="protein sequence ID" value="QIA88887.1"/>
    <property type="molecule type" value="Genomic_DNA"/>
</dbReference>
<feature type="compositionally biased region" description="Low complexity" evidence="1">
    <location>
        <begin position="108"/>
        <end position="121"/>
    </location>
</feature>
<dbReference type="RefSeq" id="WP_076149139.1">
    <property type="nucleotide sequence ID" value="NZ_CP040852.1"/>
</dbReference>
<dbReference type="Proteomes" id="UP000463931">
    <property type="component" value="Chromosome"/>
</dbReference>
<reference evidence="3 4" key="1">
    <citation type="journal article" date="2019" name="Nat. Med.">
        <title>Preventing dysbiosis of the neonatal mouse intestinal microbiome protects against late-onset sepsis.</title>
        <authorList>
            <person name="Singer J.R."/>
            <person name="Blosser E.G."/>
            <person name="Zindl C.L."/>
            <person name="Silberger D.J."/>
            <person name="Conlan S."/>
            <person name="Laufer V.A."/>
            <person name="DiToro D."/>
            <person name="Deming C."/>
            <person name="Kumar R."/>
            <person name="Morrow C.D."/>
            <person name="Segre J.A."/>
            <person name="Gray M.J."/>
            <person name="Randolph D.A."/>
            <person name="Weaver C.T."/>
        </authorList>
    </citation>
    <scope>NUCLEOTIDE SEQUENCE [LARGE SCALE GENOMIC DNA]</scope>
    <source>
        <strain evidence="3 4">V10</strain>
    </source>
</reference>
<keyword evidence="2" id="KW-1133">Transmembrane helix</keyword>
<protein>
    <submittedName>
        <fullName evidence="3">Zinc ribbon domain-containing protein</fullName>
    </submittedName>
</protein>
<keyword evidence="2" id="KW-0812">Transmembrane</keyword>
<evidence type="ECO:0000256" key="2">
    <source>
        <dbReference type="SAM" id="Phobius"/>
    </source>
</evidence>
<sequence>MKCPNCGKNNAPGTNFCQNCGYSFANPPKRNPIKYILFTLLGILVLTGIVFGGYKVFVHKDKPVEQAVSSRKVSSSKKKDSSVASSKKQSEKTSSSRTPATNKAVVPSASSASETSNDSSSMLPDPVFADGQTTVWESTTEPYAILIVEGLDTVRTAHIVPDSATTPTHYDDTFNIDETESGNEISIHSLSGAFDGGIKANGDRIVWNDHGTIKEYTLKSVSGTADDSNTDN</sequence>
<evidence type="ECO:0000256" key="1">
    <source>
        <dbReference type="SAM" id="MobiDB-lite"/>
    </source>
</evidence>
<dbReference type="Pfam" id="PF13240">
    <property type="entry name" value="Zn_Ribbon_1"/>
    <property type="match status" value="1"/>
</dbReference>
<evidence type="ECO:0000313" key="3">
    <source>
        <dbReference type="EMBL" id="QIA88887.1"/>
    </source>
</evidence>
<proteinExistence type="predicted"/>
<gene>
    <name evidence="3" type="ORF">FEE40_01020</name>
</gene>
<dbReference type="InterPro" id="IPR026870">
    <property type="entry name" value="Zinc_ribbon_dom"/>
</dbReference>
<feature type="region of interest" description="Disordered" evidence="1">
    <location>
        <begin position="68"/>
        <end position="126"/>
    </location>
</feature>
<evidence type="ECO:0000313" key="4">
    <source>
        <dbReference type="Proteomes" id="UP000463931"/>
    </source>
</evidence>
<accession>A0AAE6WFG9</accession>
<name>A0AAE6WFG9_9LACO</name>
<keyword evidence="2" id="KW-0472">Membrane</keyword>
<feature type="compositionally biased region" description="Low complexity" evidence="1">
    <location>
        <begin position="82"/>
        <end position="96"/>
    </location>
</feature>
<dbReference type="AlphaFoldDB" id="A0AAE6WFG9"/>
<feature type="transmembrane region" description="Helical" evidence="2">
    <location>
        <begin position="35"/>
        <end position="54"/>
    </location>
</feature>
<organism evidence="3 4">
    <name type="scientific">Ligilactobacillus murinus</name>
    <dbReference type="NCBI Taxonomy" id="1622"/>
    <lineage>
        <taxon>Bacteria</taxon>
        <taxon>Bacillati</taxon>
        <taxon>Bacillota</taxon>
        <taxon>Bacilli</taxon>
        <taxon>Lactobacillales</taxon>
        <taxon>Lactobacillaceae</taxon>
        <taxon>Ligilactobacillus</taxon>
    </lineage>
</organism>